<name>A0A4Z1GQ69_9HELO</name>
<comment type="caution">
    <text evidence="2">The sequence shown here is derived from an EMBL/GenBank/DDBJ whole genome shotgun (WGS) entry which is preliminary data.</text>
</comment>
<sequence>MDSNNQLSIFGPTSSLAIKAYNERRAAQKAEREERKSPEKLAHKRKTVILRVPAAELDPLAKPSLIIKFNIKFKPRPEWKKIPTEIQFSILKFTFPGPRMFDLNLQPCVLIDPSFAVRSAIDDQTTEQRNLNSAAHAAANGQDRVRAKPPIALSINRASRQYALETYKLLEQLLAHLPGISNKPMGRAYFDPEVEILHCQSKIKYVSPGKRAGPTTSSFKNKKLIQRIALPYEYFSTLDYGVGRRPVLLNYTSLKEIIVLVQHLHCCIHGNETRFILGIMGTQHPKEHYVDKFKTLVEGKWATAMAKSWGSFPLVRYAGTCICDQPPSRGIFGSFNLSA</sequence>
<gene>
    <name evidence="2" type="ORF">BHYA_0061g00090</name>
</gene>
<reference evidence="2 3" key="1">
    <citation type="submission" date="2017-12" db="EMBL/GenBank/DDBJ databases">
        <title>Comparative genomics of Botrytis spp.</title>
        <authorList>
            <person name="Valero-Jimenez C.A."/>
            <person name="Tapia P."/>
            <person name="Veloso J."/>
            <person name="Silva-Moreno E."/>
            <person name="Staats M."/>
            <person name="Valdes J.H."/>
            <person name="Van Kan J.A.L."/>
        </authorList>
    </citation>
    <scope>NUCLEOTIDE SEQUENCE [LARGE SCALE GENOMIC DNA]</scope>
    <source>
        <strain evidence="2 3">Bh0001</strain>
    </source>
</reference>
<dbReference type="Proteomes" id="UP000297814">
    <property type="component" value="Unassembled WGS sequence"/>
</dbReference>
<dbReference type="AlphaFoldDB" id="A0A4Z1GQ69"/>
<dbReference type="PANTHER" id="PTHR35910:SF6">
    <property type="entry name" value="2EXR DOMAIN-CONTAINING PROTEIN"/>
    <property type="match status" value="1"/>
</dbReference>
<dbReference type="PANTHER" id="PTHR35910">
    <property type="entry name" value="2EXR DOMAIN-CONTAINING PROTEIN"/>
    <property type="match status" value="1"/>
</dbReference>
<dbReference type="EMBL" id="PQXK01000061">
    <property type="protein sequence ID" value="TGO39054.1"/>
    <property type="molecule type" value="Genomic_DNA"/>
</dbReference>
<proteinExistence type="predicted"/>
<organism evidence="2 3">
    <name type="scientific">Botrytis hyacinthi</name>
    <dbReference type="NCBI Taxonomy" id="278943"/>
    <lineage>
        <taxon>Eukaryota</taxon>
        <taxon>Fungi</taxon>
        <taxon>Dikarya</taxon>
        <taxon>Ascomycota</taxon>
        <taxon>Pezizomycotina</taxon>
        <taxon>Leotiomycetes</taxon>
        <taxon>Helotiales</taxon>
        <taxon>Sclerotiniaceae</taxon>
        <taxon>Botrytis</taxon>
    </lineage>
</organism>
<evidence type="ECO:0000313" key="2">
    <source>
        <dbReference type="EMBL" id="TGO39054.1"/>
    </source>
</evidence>
<feature type="domain" description="2EXR" evidence="1">
    <location>
        <begin position="80"/>
        <end position="197"/>
    </location>
</feature>
<evidence type="ECO:0000259" key="1">
    <source>
        <dbReference type="Pfam" id="PF20150"/>
    </source>
</evidence>
<dbReference type="InterPro" id="IPR045518">
    <property type="entry name" value="2EXR"/>
</dbReference>
<evidence type="ECO:0000313" key="3">
    <source>
        <dbReference type="Proteomes" id="UP000297814"/>
    </source>
</evidence>
<dbReference type="Pfam" id="PF20150">
    <property type="entry name" value="2EXR"/>
    <property type="match status" value="1"/>
</dbReference>
<keyword evidence="3" id="KW-1185">Reference proteome</keyword>
<accession>A0A4Z1GQ69</accession>
<protein>
    <recommendedName>
        <fullName evidence="1">2EXR domain-containing protein</fullName>
    </recommendedName>
</protein>